<evidence type="ECO:0000313" key="1">
    <source>
        <dbReference type="EMBL" id="MFF4777586.1"/>
    </source>
</evidence>
<dbReference type="RefSeq" id="WP_387346075.1">
    <property type="nucleotide sequence ID" value="NZ_JBIAXI010000024.1"/>
</dbReference>
<organism evidence="1 2">
    <name type="scientific">Microtetraspora fusca</name>
    <dbReference type="NCBI Taxonomy" id="1997"/>
    <lineage>
        <taxon>Bacteria</taxon>
        <taxon>Bacillati</taxon>
        <taxon>Actinomycetota</taxon>
        <taxon>Actinomycetes</taxon>
        <taxon>Streptosporangiales</taxon>
        <taxon>Streptosporangiaceae</taxon>
        <taxon>Microtetraspora</taxon>
    </lineage>
</organism>
<sequence>MDLLDQIELLGAQVEAGEIRYEDAVQQLAEWHDDALTPAGAHTWLQDWRKARVWLTGTVDTANRAVDALDASVNGATPQERLGALAAADQAIAELRDRAAE</sequence>
<evidence type="ECO:0000313" key="2">
    <source>
        <dbReference type="Proteomes" id="UP001602119"/>
    </source>
</evidence>
<gene>
    <name evidence="1" type="ORF">ACFY05_32485</name>
</gene>
<keyword evidence="2" id="KW-1185">Reference proteome</keyword>
<comment type="caution">
    <text evidence="1">The sequence shown here is derived from an EMBL/GenBank/DDBJ whole genome shotgun (WGS) entry which is preliminary data.</text>
</comment>
<accession>A0ABW6VE03</accession>
<proteinExistence type="predicted"/>
<dbReference type="Proteomes" id="UP001602119">
    <property type="component" value="Unassembled WGS sequence"/>
</dbReference>
<reference evidence="1 2" key="1">
    <citation type="submission" date="2024-10" db="EMBL/GenBank/DDBJ databases">
        <title>The Natural Products Discovery Center: Release of the First 8490 Sequenced Strains for Exploring Actinobacteria Biosynthetic Diversity.</title>
        <authorList>
            <person name="Kalkreuter E."/>
            <person name="Kautsar S.A."/>
            <person name="Yang D."/>
            <person name="Bader C.D."/>
            <person name="Teijaro C.N."/>
            <person name="Fluegel L."/>
            <person name="Davis C.M."/>
            <person name="Simpson J.R."/>
            <person name="Lauterbach L."/>
            <person name="Steele A.D."/>
            <person name="Gui C."/>
            <person name="Meng S."/>
            <person name="Li G."/>
            <person name="Viehrig K."/>
            <person name="Ye F."/>
            <person name="Su P."/>
            <person name="Kiefer A.F."/>
            <person name="Nichols A."/>
            <person name="Cepeda A.J."/>
            <person name="Yan W."/>
            <person name="Fan B."/>
            <person name="Jiang Y."/>
            <person name="Adhikari A."/>
            <person name="Zheng C.-J."/>
            <person name="Schuster L."/>
            <person name="Cowan T.M."/>
            <person name="Smanski M.J."/>
            <person name="Chevrette M.G."/>
            <person name="De Carvalho L.P.S."/>
            <person name="Shen B."/>
        </authorList>
    </citation>
    <scope>NUCLEOTIDE SEQUENCE [LARGE SCALE GENOMIC DNA]</scope>
    <source>
        <strain evidence="1 2">NPDC001281</strain>
    </source>
</reference>
<protein>
    <submittedName>
        <fullName evidence="1">Uncharacterized protein</fullName>
    </submittedName>
</protein>
<dbReference type="EMBL" id="JBIAXI010000024">
    <property type="protein sequence ID" value="MFF4777586.1"/>
    <property type="molecule type" value="Genomic_DNA"/>
</dbReference>
<name>A0ABW6VE03_MICFU</name>